<evidence type="ECO:0000313" key="4">
    <source>
        <dbReference type="Proteomes" id="UP000007800"/>
    </source>
</evidence>
<accession>C5L3S2</accession>
<evidence type="ECO:0000256" key="2">
    <source>
        <dbReference type="SAM" id="MobiDB-lite"/>
    </source>
</evidence>
<protein>
    <submittedName>
        <fullName evidence="3">Uncharacterized protein</fullName>
    </submittedName>
</protein>
<dbReference type="OMA" id="METMNAR"/>
<evidence type="ECO:0000313" key="3">
    <source>
        <dbReference type="EMBL" id="EER08651.1"/>
    </source>
</evidence>
<feature type="region of interest" description="Disordered" evidence="2">
    <location>
        <begin position="626"/>
        <end position="732"/>
    </location>
</feature>
<keyword evidence="4" id="KW-1185">Reference proteome</keyword>
<keyword evidence="1" id="KW-0175">Coiled coil</keyword>
<dbReference type="RefSeq" id="XP_002776835.1">
    <property type="nucleotide sequence ID" value="XM_002776789.1"/>
</dbReference>
<dbReference type="GeneID" id="9042489"/>
<feature type="compositionally biased region" description="Polar residues" evidence="2">
    <location>
        <begin position="661"/>
        <end position="679"/>
    </location>
</feature>
<feature type="compositionally biased region" description="Polar residues" evidence="2">
    <location>
        <begin position="630"/>
        <end position="644"/>
    </location>
</feature>
<dbReference type="InParanoid" id="C5L3S2"/>
<dbReference type="Proteomes" id="UP000007800">
    <property type="component" value="Unassembled WGS sequence"/>
</dbReference>
<evidence type="ECO:0000256" key="1">
    <source>
        <dbReference type="SAM" id="Coils"/>
    </source>
</evidence>
<feature type="coiled-coil region" evidence="1">
    <location>
        <begin position="62"/>
        <end position="121"/>
    </location>
</feature>
<feature type="coiled-coil region" evidence="1">
    <location>
        <begin position="299"/>
        <end position="326"/>
    </location>
</feature>
<reference evidence="3 4" key="1">
    <citation type="submission" date="2008-07" db="EMBL/GenBank/DDBJ databases">
        <authorList>
            <person name="El-Sayed N."/>
            <person name="Caler E."/>
            <person name="Inman J."/>
            <person name="Amedeo P."/>
            <person name="Hass B."/>
            <person name="Wortman J."/>
        </authorList>
    </citation>
    <scope>NUCLEOTIDE SEQUENCE [LARGE SCALE GENOMIC DNA]</scope>
    <source>
        <strain evidence="4">ATCC 50983 / TXsc</strain>
    </source>
</reference>
<dbReference type="EMBL" id="GG678922">
    <property type="protein sequence ID" value="EER08651.1"/>
    <property type="molecule type" value="Genomic_DNA"/>
</dbReference>
<dbReference type="OrthoDB" id="431654at2759"/>
<sequence length="732" mass="81289">MLGELMENRKRAEESEQFFLTRMQQEATSFQHLVQMFEDSLHKVSADLDSRLVGFIRGEDVKAMLEEKTGKLEERLSGIEAKVDLKAHESTARIACLEAVVAGLQKEISKMKEEHQEEMEAMGKRIEVVSTSTKSEVSRTEAALSGRVDGVEEKFGKELHEVQEEMQKGFSTVNGERLDVIDHSMTELSTRMDAFDSKIDAVDNCIISMQGKHKKSREEDDTKHAQLETAFKELDGKMTGEFTSIGEKISELEKRITEKASSESIRQLCEGTVTEKVAAVTAQMDARFETVSKQMVDFQKVCDEQNEEFTKEHEELKNQLNKVHEVAKSAGIERDQQGAKLELKLQHTMDGLTKRVQVLEPRMDELQRDIQMKLSLISRKLRHLSHSGLNHSWRIDDAMNKIGALGVSAGRFIDSSPFALGAYKNMQLRLFPKGCGHGPPGAASNVVSEKSARCSVWLVWNPQASNREARLPPIRVELAVGKSRKGPLEMGHHESLYGCYVWQGNDICVLEDELTPSGSLEVSVSIPYRQWYDALELTPDEAEFEKDQLQNTVPRATFAPRGPPGGNEVIGSSRMSVASSAFTFGPDGPPMGNSTALSAPMMRSPETSNPFEQTLPTLAEVEPSMRIRPSSATQLRSFSPTPTFSDGEATVTNRSDRVRPQTMNLSATRHNPFSTTSSDLEAPTVPNSPAALASSQPTTRQRDSVPASFSHPIGRTSDTISPRRSNWTQFAG</sequence>
<name>C5L3S2_PERM5</name>
<feature type="compositionally biased region" description="Polar residues" evidence="2">
    <location>
        <begin position="716"/>
        <end position="732"/>
    </location>
</feature>
<gene>
    <name evidence="3" type="ORF">Pmar_PMAR017709</name>
</gene>
<proteinExistence type="predicted"/>
<organism evidence="4">
    <name type="scientific">Perkinsus marinus (strain ATCC 50983 / TXsc)</name>
    <dbReference type="NCBI Taxonomy" id="423536"/>
    <lineage>
        <taxon>Eukaryota</taxon>
        <taxon>Sar</taxon>
        <taxon>Alveolata</taxon>
        <taxon>Perkinsozoa</taxon>
        <taxon>Perkinsea</taxon>
        <taxon>Perkinsida</taxon>
        <taxon>Perkinsidae</taxon>
        <taxon>Perkinsus</taxon>
    </lineage>
</organism>
<dbReference type="AlphaFoldDB" id="C5L3S2"/>